<feature type="compositionally biased region" description="Acidic residues" evidence="14">
    <location>
        <begin position="85"/>
        <end position="94"/>
    </location>
</feature>
<dbReference type="EC" id="3.6.4.12" evidence="3"/>
<evidence type="ECO:0000256" key="1">
    <source>
        <dbReference type="ARBA" id="ARBA00004496"/>
    </source>
</evidence>
<feature type="region of interest" description="C4" evidence="13">
    <location>
        <begin position="167"/>
        <end position="197"/>
    </location>
</feature>
<dbReference type="Pfam" id="PF13086">
    <property type="entry name" value="AAA_11"/>
    <property type="match status" value="1"/>
</dbReference>
<dbReference type="GO" id="GO:0005737">
    <property type="term" value="C:cytoplasm"/>
    <property type="evidence" value="ECO:0007669"/>
    <property type="project" value="UniProtKB-SubCell"/>
</dbReference>
<evidence type="ECO:0000256" key="7">
    <source>
        <dbReference type="ARBA" id="ARBA00022771"/>
    </source>
</evidence>
<dbReference type="InterPro" id="IPR041679">
    <property type="entry name" value="DNA2/NAM7-like_C"/>
</dbReference>
<dbReference type="InterPro" id="IPR018999">
    <property type="entry name" value="UPF1_CH/ZBD"/>
</dbReference>
<organism evidence="16 17">
    <name type="scientific">Plectus sambesii</name>
    <dbReference type="NCBI Taxonomy" id="2011161"/>
    <lineage>
        <taxon>Eukaryota</taxon>
        <taxon>Metazoa</taxon>
        <taxon>Ecdysozoa</taxon>
        <taxon>Nematoda</taxon>
        <taxon>Chromadorea</taxon>
        <taxon>Plectida</taxon>
        <taxon>Plectina</taxon>
        <taxon>Plectoidea</taxon>
        <taxon>Plectidae</taxon>
        <taxon>Plectus</taxon>
    </lineage>
</organism>
<feature type="compositionally biased region" description="Low complexity" evidence="14">
    <location>
        <begin position="1141"/>
        <end position="1151"/>
    </location>
</feature>
<evidence type="ECO:0000313" key="17">
    <source>
        <dbReference type="WBParaSite" id="PSAMB.scaffold1898size26856.g15517.t1"/>
    </source>
</evidence>
<protein>
    <recommendedName>
        <fullName evidence="3">DNA helicase</fullName>
        <ecNumber evidence="3">3.6.4.12</ecNumber>
    </recommendedName>
</protein>
<feature type="compositionally biased region" description="Polar residues" evidence="14">
    <location>
        <begin position="1031"/>
        <end position="1050"/>
    </location>
</feature>
<evidence type="ECO:0000313" key="16">
    <source>
        <dbReference type="Proteomes" id="UP000887566"/>
    </source>
</evidence>
<dbReference type="GO" id="GO:0003723">
    <property type="term" value="F:RNA binding"/>
    <property type="evidence" value="ECO:0007669"/>
    <property type="project" value="InterPro"/>
</dbReference>
<name>A0A914VHC8_9BILA</name>
<feature type="region of interest" description="C3H" evidence="13">
    <location>
        <begin position="107"/>
        <end position="139"/>
    </location>
</feature>
<dbReference type="CDD" id="cd21400">
    <property type="entry name" value="ZBD_UPF1-like"/>
    <property type="match status" value="1"/>
</dbReference>
<dbReference type="CDD" id="cd21407">
    <property type="entry name" value="1B_UPF1-like"/>
    <property type="match status" value="1"/>
</dbReference>
<evidence type="ECO:0000256" key="2">
    <source>
        <dbReference type="ARBA" id="ARBA00007913"/>
    </source>
</evidence>
<keyword evidence="10 13" id="KW-0862">Zinc</keyword>
<evidence type="ECO:0000256" key="5">
    <source>
        <dbReference type="ARBA" id="ARBA00022723"/>
    </source>
</evidence>
<sequence>MSEALDAYGPSSQTLTFLDPDEGGGSSLLHGATQDSQYDFDHDFTLPSQTQHSQAELVSQKSQAVENGLTQDAPSQHLSGKELTFQDDDDDDDDGFFQQKELPKHACRYCGIHDPAAVVHCNTCKKWFCNGRGNTSGSHIVNHLVRSQHKEVTLHKDGPLGETLLECYQCGCRNIFLMGFIPAKADSVVVLLCRQPCATQPNLKDMNWDQDEWKPLIGDRQFLSWLVKVPSEQEQLRARQISASEMNKLEELWKDNPEAALEDLEKPGVDEEPEQVLLRYEDAYQYKRIFSPLVQAEAEYDKKSKEAQTQLVSHVRWDIGLNKKRIAFFQLPKFQDGNMKLMVGDELRLRYQFNSDMEWTGVGHVVKIPDNHGEEIGLEMKISANVPSDKNTNFTCEFVWKATSFDRMQYALHTFARDESSVSQFIYHKLLGHEVDDIIFKVQLPKRFSAPGLPELNHSQVYAVKTVLQRPLSLIQGPPGTGKTVTSATIVYHLAKQTGGQVLVCAPSNIAVDQLAEKIHRSGLKVVRLCAKSRESFDSPVAFLSLHNQIKGLEGQAELQKLQQLKDETGELSSNDEKRFRSIKAATERELLQAADVICCTCVSAADPRLSRIKFRCVLIDESTQATEPECMVPVVTGARQLVLVGDHCQLGPVIMCKKAAKAGLSQSLFERLVVLGIRPIRLQVQYRMHPCLSAFPSNIFYEGSLQNGVTEAERQLIGIDFPWPQADKPMMYWCCSGQEEISSSGTSYLNRTEAANVEKLATRFLKAGLKPEQIGIITPYEGQRAYIVQYMQAQGSLHSKLYLDIEVANVDAFQGREKDVIILTCVRSNEHQGIGFLNDPRRLNVALTRAKYGVIIVGNPKVLSRQELWNHLLVMYKEKRVLVEGPLNNLKESPIQFSKPRQLINPANPGGRFMSTAMFSAKEALIPGGAYDRNRNFQTAPFRPDYRGIHDPMGYIVPERIHPPTGINIPVPLHMFMQPPPSVPYYQPPGPAAKKGAWPPFPPSAQPGYGRPPPQQQRPPPTDARRRDYGQSSDLATQHHMNSQASQDPFSYMGASGSQMFSQGAGPMTQGAGPMSGLSQGPGGWGQPMSQQHMSRTSASGYGFSQADVPFSQDQTVDDSLRSQMDALMLSQEPGSFRPGQHGQSQSQSQGDDRCDRRWTP</sequence>
<dbReference type="FunFam" id="3.40.50.300:FF:000097">
    <property type="entry name" value="Regulator of nonsense transcripts 1"/>
    <property type="match status" value="1"/>
</dbReference>
<dbReference type="GO" id="GO:0003724">
    <property type="term" value="F:RNA helicase activity"/>
    <property type="evidence" value="ECO:0007669"/>
    <property type="project" value="InterPro"/>
</dbReference>
<feature type="region of interest" description="Disordered" evidence="14">
    <location>
        <begin position="987"/>
        <end position="1162"/>
    </location>
</feature>
<dbReference type="GO" id="GO:0003678">
    <property type="term" value="F:DNA helicase activity"/>
    <property type="evidence" value="ECO:0007669"/>
    <property type="project" value="UniProtKB-EC"/>
</dbReference>
<keyword evidence="7 13" id="KW-0863">Zinc-finger</keyword>
<dbReference type="InterPro" id="IPR006935">
    <property type="entry name" value="Helicase/UvrB_N"/>
</dbReference>
<dbReference type="InterPro" id="IPR027417">
    <property type="entry name" value="P-loop_NTPase"/>
</dbReference>
<dbReference type="Proteomes" id="UP000887566">
    <property type="component" value="Unplaced"/>
</dbReference>
<keyword evidence="6" id="KW-0547">Nucleotide-binding</keyword>
<keyword evidence="16" id="KW-1185">Reference proteome</keyword>
<dbReference type="InterPro" id="IPR045055">
    <property type="entry name" value="DNA2/NAM7-like"/>
</dbReference>
<evidence type="ECO:0000256" key="9">
    <source>
        <dbReference type="ARBA" id="ARBA00022806"/>
    </source>
</evidence>
<evidence type="ECO:0000256" key="4">
    <source>
        <dbReference type="ARBA" id="ARBA00022490"/>
    </source>
</evidence>
<proteinExistence type="inferred from homology"/>
<dbReference type="GO" id="GO:0016787">
    <property type="term" value="F:hydrolase activity"/>
    <property type="evidence" value="ECO:0007669"/>
    <property type="project" value="UniProtKB-KW"/>
</dbReference>
<dbReference type="PANTHER" id="PTHR10887:SF364">
    <property type="entry name" value="REGULATOR OF NONSENSE TRANSCRIPTS 1"/>
    <property type="match status" value="1"/>
</dbReference>
<dbReference type="Pfam" id="PF18141">
    <property type="entry name" value="UPF1_1B_dom"/>
    <property type="match status" value="1"/>
</dbReference>
<evidence type="ECO:0000256" key="6">
    <source>
        <dbReference type="ARBA" id="ARBA00022741"/>
    </source>
</evidence>
<dbReference type="AlphaFoldDB" id="A0A914VHC8"/>
<keyword evidence="5 13" id="KW-0479">Metal-binding</keyword>
<feature type="compositionally biased region" description="Basic and acidic residues" evidence="14">
    <location>
        <begin position="1152"/>
        <end position="1162"/>
    </location>
</feature>
<dbReference type="Gene3D" id="2.40.30.230">
    <property type="match status" value="1"/>
</dbReference>
<evidence type="ECO:0000256" key="11">
    <source>
        <dbReference type="ARBA" id="ARBA00022840"/>
    </source>
</evidence>
<dbReference type="PROSITE" id="PS51997">
    <property type="entry name" value="UPF1_CH_RICH"/>
    <property type="match status" value="1"/>
</dbReference>
<keyword evidence="11" id="KW-0067">ATP-binding</keyword>
<dbReference type="Gene3D" id="6.10.140.1240">
    <property type="match status" value="1"/>
</dbReference>
<dbReference type="WBParaSite" id="PSAMB.scaffold1898size26856.g15517.t1">
    <property type="protein sequence ID" value="PSAMB.scaffold1898size26856.g15517.t1"/>
    <property type="gene ID" value="PSAMB.scaffold1898size26856.g15517"/>
</dbReference>
<dbReference type="InterPro" id="IPR047187">
    <property type="entry name" value="SF1_C_Upf1"/>
</dbReference>
<dbReference type="Pfam" id="PF09416">
    <property type="entry name" value="UPF1_Zn_bind"/>
    <property type="match status" value="1"/>
</dbReference>
<dbReference type="GO" id="GO:0003677">
    <property type="term" value="F:DNA binding"/>
    <property type="evidence" value="ECO:0007669"/>
    <property type="project" value="InterPro"/>
</dbReference>
<dbReference type="PANTHER" id="PTHR10887">
    <property type="entry name" value="DNA2/NAM7 HELICASE FAMILY"/>
    <property type="match status" value="1"/>
</dbReference>
<evidence type="ECO:0000256" key="14">
    <source>
        <dbReference type="SAM" id="MobiDB-lite"/>
    </source>
</evidence>
<accession>A0A914VHC8</accession>
<comment type="subcellular location">
    <subcellularLocation>
        <location evidence="1">Cytoplasm</location>
    </subcellularLocation>
</comment>
<feature type="compositionally biased region" description="Pro residues" evidence="14">
    <location>
        <begin position="1000"/>
        <end position="1023"/>
    </location>
</feature>
<dbReference type="GO" id="GO:0005524">
    <property type="term" value="F:ATP binding"/>
    <property type="evidence" value="ECO:0007669"/>
    <property type="project" value="UniProtKB-KW"/>
</dbReference>
<dbReference type="Gene3D" id="3.40.50.300">
    <property type="entry name" value="P-loop containing nucleotide triphosphate hydrolases"/>
    <property type="match status" value="2"/>
</dbReference>
<dbReference type="CDD" id="cd18039">
    <property type="entry name" value="DEXXQc_UPF1"/>
    <property type="match status" value="1"/>
</dbReference>
<dbReference type="Pfam" id="PF04851">
    <property type="entry name" value="ResIII"/>
    <property type="match status" value="1"/>
</dbReference>
<comment type="catalytic activity">
    <reaction evidence="12">
        <text>ATP + H2O = ADP + phosphate + H(+)</text>
        <dbReference type="Rhea" id="RHEA:13065"/>
        <dbReference type="ChEBI" id="CHEBI:15377"/>
        <dbReference type="ChEBI" id="CHEBI:15378"/>
        <dbReference type="ChEBI" id="CHEBI:30616"/>
        <dbReference type="ChEBI" id="CHEBI:43474"/>
        <dbReference type="ChEBI" id="CHEBI:456216"/>
        <dbReference type="EC" id="3.6.4.12"/>
    </reaction>
    <physiologicalReaction direction="left-to-right" evidence="12">
        <dbReference type="Rhea" id="RHEA:13066"/>
    </physiologicalReaction>
</comment>
<keyword evidence="8" id="KW-0378">Hydrolase</keyword>
<evidence type="ECO:0000256" key="10">
    <source>
        <dbReference type="ARBA" id="ARBA00022833"/>
    </source>
</evidence>
<reference evidence="17" key="1">
    <citation type="submission" date="2022-11" db="UniProtKB">
        <authorList>
            <consortium name="WormBaseParasite"/>
        </authorList>
    </citation>
    <scope>IDENTIFICATION</scope>
</reference>
<feature type="region of interest" description="Disordered" evidence="14">
    <location>
        <begin position="59"/>
        <end position="94"/>
    </location>
</feature>
<evidence type="ECO:0000259" key="15">
    <source>
        <dbReference type="PROSITE" id="PS51997"/>
    </source>
</evidence>
<keyword evidence="9" id="KW-0347">Helicase</keyword>
<evidence type="ECO:0000256" key="3">
    <source>
        <dbReference type="ARBA" id="ARBA00012551"/>
    </source>
</evidence>
<dbReference type="InterPro" id="IPR041677">
    <property type="entry name" value="DNA2/NAM7_AAA_11"/>
</dbReference>
<dbReference type="GO" id="GO:0000184">
    <property type="term" value="P:nuclear-transcribed mRNA catabolic process, nonsense-mediated decay"/>
    <property type="evidence" value="ECO:0007669"/>
    <property type="project" value="InterPro"/>
</dbReference>
<feature type="region of interest" description="CC/SHH/C" evidence="13">
    <location>
        <begin position="121"/>
        <end position="149"/>
    </location>
</feature>
<feature type="compositionally biased region" description="Polar residues" evidence="14">
    <location>
        <begin position="59"/>
        <end position="78"/>
    </location>
</feature>
<dbReference type="CDD" id="cd18808">
    <property type="entry name" value="SF1_C_Upf1"/>
    <property type="match status" value="1"/>
</dbReference>
<feature type="compositionally biased region" description="Polar residues" evidence="14">
    <location>
        <begin position="1089"/>
        <end position="1101"/>
    </location>
</feature>
<dbReference type="SMART" id="SM00487">
    <property type="entry name" value="DEXDc"/>
    <property type="match status" value="1"/>
</dbReference>
<evidence type="ECO:0000256" key="12">
    <source>
        <dbReference type="ARBA" id="ARBA00048432"/>
    </source>
</evidence>
<feature type="region of interest" description="Disordered" evidence="14">
    <location>
        <begin position="1"/>
        <end position="33"/>
    </location>
</feature>
<dbReference type="GO" id="GO:0008270">
    <property type="term" value="F:zinc ion binding"/>
    <property type="evidence" value="ECO:0007669"/>
    <property type="project" value="UniProtKB-UniRule"/>
</dbReference>
<evidence type="ECO:0000256" key="13">
    <source>
        <dbReference type="PROSITE-ProRule" id="PRU01341"/>
    </source>
</evidence>
<dbReference type="SUPFAM" id="SSF52540">
    <property type="entry name" value="P-loop containing nucleoside triphosphate hydrolases"/>
    <property type="match status" value="1"/>
</dbReference>
<keyword evidence="4" id="KW-0963">Cytoplasm</keyword>
<dbReference type="InterPro" id="IPR014001">
    <property type="entry name" value="Helicase_ATP-bd"/>
</dbReference>
<dbReference type="Pfam" id="PF13087">
    <property type="entry name" value="AAA_12"/>
    <property type="match status" value="1"/>
</dbReference>
<feature type="domain" description="Upf1" evidence="15">
    <location>
        <begin position="99"/>
        <end position="256"/>
    </location>
</feature>
<comment type="similarity">
    <text evidence="2">Belongs to the DNA2/NAM7 helicase family.</text>
</comment>
<evidence type="ECO:0000256" key="8">
    <source>
        <dbReference type="ARBA" id="ARBA00022801"/>
    </source>
</evidence>
<dbReference type="InterPro" id="IPR040812">
    <property type="entry name" value="UPF1_1B_dom"/>
</dbReference>